<evidence type="ECO:0000313" key="3">
    <source>
        <dbReference type="Proteomes" id="UP000001558"/>
    </source>
</evidence>
<keyword evidence="1" id="KW-0472">Membrane</keyword>
<organism evidence="2 3">
    <name type="scientific">Shewanella loihica (strain ATCC BAA-1088 / PV-4)</name>
    <dbReference type="NCBI Taxonomy" id="323850"/>
    <lineage>
        <taxon>Bacteria</taxon>
        <taxon>Pseudomonadati</taxon>
        <taxon>Pseudomonadota</taxon>
        <taxon>Gammaproteobacteria</taxon>
        <taxon>Alteromonadales</taxon>
        <taxon>Shewanellaceae</taxon>
        <taxon>Shewanella</taxon>
    </lineage>
</organism>
<feature type="transmembrane region" description="Helical" evidence="1">
    <location>
        <begin position="164"/>
        <end position="183"/>
    </location>
</feature>
<protein>
    <submittedName>
        <fullName evidence="2">Uncharacterized protein</fullName>
    </submittedName>
</protein>
<keyword evidence="1" id="KW-1133">Transmembrane helix</keyword>
<keyword evidence="3" id="KW-1185">Reference proteome</keyword>
<accession>A3QHR3</accession>
<evidence type="ECO:0000313" key="2">
    <source>
        <dbReference type="EMBL" id="ABO25011.1"/>
    </source>
</evidence>
<feature type="transmembrane region" description="Helical" evidence="1">
    <location>
        <begin position="90"/>
        <end position="110"/>
    </location>
</feature>
<dbReference type="RefSeq" id="WP_011866941.1">
    <property type="nucleotide sequence ID" value="NC_009092.1"/>
</dbReference>
<dbReference type="eggNOG" id="ENOG50334EK">
    <property type="taxonomic scope" value="Bacteria"/>
</dbReference>
<reference evidence="2 3" key="1">
    <citation type="submission" date="2007-03" db="EMBL/GenBank/DDBJ databases">
        <title>Complete sequence of Shewanella loihica PV-4.</title>
        <authorList>
            <consortium name="US DOE Joint Genome Institute"/>
            <person name="Copeland A."/>
            <person name="Lucas S."/>
            <person name="Lapidus A."/>
            <person name="Barry K."/>
            <person name="Detter J.C."/>
            <person name="Glavina del Rio T."/>
            <person name="Hammon N."/>
            <person name="Israni S."/>
            <person name="Dalin E."/>
            <person name="Tice H."/>
            <person name="Pitluck S."/>
            <person name="Chain P."/>
            <person name="Malfatti S."/>
            <person name="Shin M."/>
            <person name="Vergez L."/>
            <person name="Schmutz J."/>
            <person name="Larimer F."/>
            <person name="Land M."/>
            <person name="Hauser L."/>
            <person name="Kyrpides N."/>
            <person name="Mikhailova N."/>
            <person name="Romine M.F."/>
            <person name="Serres G."/>
            <person name="Fredrickson J."/>
            <person name="Tiedje J."/>
            <person name="Richardson P."/>
        </authorList>
    </citation>
    <scope>NUCLEOTIDE SEQUENCE [LARGE SCALE GENOMIC DNA]</scope>
    <source>
        <strain evidence="3">ATCC BAA-1088 / PV-4</strain>
    </source>
</reference>
<dbReference type="AlphaFoldDB" id="A3QHR3"/>
<gene>
    <name evidence="2" type="ordered locus">Shew_3145</name>
</gene>
<dbReference type="KEGG" id="slo:Shew_3145"/>
<proteinExistence type="predicted"/>
<dbReference type="HOGENOM" id="CLU_111035_0_0_6"/>
<name>A3QHR3_SHELP</name>
<sequence>MKSKEVIQEVRKALGNTKQAGETSVSIEAMDNFMAQLEKRAEQVGEFNKLEHERLLKEFEANNARNIAASQNMTSHSIEMFKSVITAGQAALKSSMIINGGAAAALLAFTGKIWTEGSTKLVTNALTHSILLFCIGVLLAAFATGTTYLAQFSYAREWRKTGNFVNVLSVGSVLSSYGVFLYACIKASSSFAVHFGTL</sequence>
<dbReference type="Proteomes" id="UP000001558">
    <property type="component" value="Chromosome"/>
</dbReference>
<dbReference type="EMBL" id="CP000606">
    <property type="protein sequence ID" value="ABO25011.1"/>
    <property type="molecule type" value="Genomic_DNA"/>
</dbReference>
<dbReference type="OrthoDB" id="9553532at2"/>
<evidence type="ECO:0000256" key="1">
    <source>
        <dbReference type="SAM" id="Phobius"/>
    </source>
</evidence>
<feature type="transmembrane region" description="Helical" evidence="1">
    <location>
        <begin position="130"/>
        <end position="152"/>
    </location>
</feature>
<keyword evidence="1" id="KW-0812">Transmembrane</keyword>